<evidence type="ECO:0000313" key="7">
    <source>
        <dbReference type="EMBL" id="MCX2563495.1"/>
    </source>
</evidence>
<evidence type="ECO:0000256" key="4">
    <source>
        <dbReference type="ARBA" id="ARBA00023284"/>
    </source>
</evidence>
<dbReference type="InterPro" id="IPR041205">
    <property type="entry name" value="ScsC_N"/>
</dbReference>
<protein>
    <submittedName>
        <fullName evidence="7">DsbA family protein</fullName>
    </submittedName>
</protein>
<reference evidence="7 8" key="1">
    <citation type="submission" date="2022-11" db="EMBL/GenBank/DDBJ databases">
        <title>Genome sequencing of Acetobacter type strain.</title>
        <authorList>
            <person name="Heo J."/>
            <person name="Lee D."/>
            <person name="Han B.-H."/>
            <person name="Hong S.-B."/>
            <person name="Kwon S.-W."/>
        </authorList>
    </citation>
    <scope>NUCLEOTIDE SEQUENCE [LARGE SCALE GENOMIC DNA]</scope>
    <source>
        <strain evidence="7 8">KACC 21253</strain>
    </source>
</reference>
<keyword evidence="3" id="KW-1015">Disulfide bond</keyword>
<keyword evidence="2" id="KW-0560">Oxidoreductase</keyword>
<sequence length="257" mass="27972">MKKSVFPSLRQLTFVTGACLSLSGFSVPAYADSQSFTPEQRKEIVNIVRDALKTDPSILADAVASMQAQATAKQQSDALAAVRAHKDLFGQSNTDIVLGNPHGTLEVVEFYDPRCPYCRKVLSDLDKLVASEHDLRLVEKIVPVLGPNSVLDARAILAAGEQHAYKEFQLALMSDTASPSTDRIRRVAQHIGLNANQLIKDMQSPKVATALHNNIELARSINLDGTPTFVFGDLQIVPGAVSLDELKTALARMRKSH</sequence>
<dbReference type="Pfam" id="PF01323">
    <property type="entry name" value="DSBA"/>
    <property type="match status" value="1"/>
</dbReference>
<dbReference type="Proteomes" id="UP001301152">
    <property type="component" value="Unassembled WGS sequence"/>
</dbReference>
<dbReference type="InterPro" id="IPR001853">
    <property type="entry name" value="DSBA-like_thioredoxin_dom"/>
</dbReference>
<keyword evidence="8" id="KW-1185">Reference proteome</keyword>
<accession>A0ABT3QDZ9</accession>
<feature type="chain" id="PRO_5047136837" evidence="5">
    <location>
        <begin position="32"/>
        <end position="257"/>
    </location>
</feature>
<dbReference type="Pfam" id="PF18312">
    <property type="entry name" value="ScsC_N"/>
    <property type="match status" value="1"/>
</dbReference>
<evidence type="ECO:0000256" key="2">
    <source>
        <dbReference type="ARBA" id="ARBA00023002"/>
    </source>
</evidence>
<feature type="domain" description="Thioredoxin" evidence="6">
    <location>
        <begin position="73"/>
        <end position="255"/>
    </location>
</feature>
<dbReference type="PANTHER" id="PTHR13887:SF14">
    <property type="entry name" value="DISULFIDE BOND FORMATION PROTEIN D"/>
    <property type="match status" value="1"/>
</dbReference>
<dbReference type="PANTHER" id="PTHR13887">
    <property type="entry name" value="GLUTATHIONE S-TRANSFERASE KAPPA"/>
    <property type="match status" value="1"/>
</dbReference>
<dbReference type="Gene3D" id="3.40.30.10">
    <property type="entry name" value="Glutaredoxin"/>
    <property type="match status" value="1"/>
</dbReference>
<evidence type="ECO:0000256" key="3">
    <source>
        <dbReference type="ARBA" id="ARBA00023157"/>
    </source>
</evidence>
<evidence type="ECO:0000259" key="6">
    <source>
        <dbReference type="PROSITE" id="PS51352"/>
    </source>
</evidence>
<dbReference type="CDD" id="cd03023">
    <property type="entry name" value="DsbA_Com1_like"/>
    <property type="match status" value="1"/>
</dbReference>
<proteinExistence type="predicted"/>
<evidence type="ECO:0000256" key="1">
    <source>
        <dbReference type="ARBA" id="ARBA00022729"/>
    </source>
</evidence>
<gene>
    <name evidence="7" type="ORF">OQ497_05895</name>
</gene>
<feature type="signal peptide" evidence="5">
    <location>
        <begin position="1"/>
        <end position="31"/>
    </location>
</feature>
<dbReference type="SUPFAM" id="SSF52833">
    <property type="entry name" value="Thioredoxin-like"/>
    <property type="match status" value="1"/>
</dbReference>
<keyword evidence="1 5" id="KW-0732">Signal</keyword>
<comment type="caution">
    <text evidence="7">The sequence shown here is derived from an EMBL/GenBank/DDBJ whole genome shotgun (WGS) entry which is preliminary data.</text>
</comment>
<dbReference type="EMBL" id="JAPIUZ010000002">
    <property type="protein sequence ID" value="MCX2563495.1"/>
    <property type="molecule type" value="Genomic_DNA"/>
</dbReference>
<dbReference type="InterPro" id="IPR013766">
    <property type="entry name" value="Thioredoxin_domain"/>
</dbReference>
<dbReference type="InterPro" id="IPR036249">
    <property type="entry name" value="Thioredoxin-like_sf"/>
</dbReference>
<name>A0ABT3QDZ9_9PROT</name>
<evidence type="ECO:0000256" key="5">
    <source>
        <dbReference type="SAM" id="SignalP"/>
    </source>
</evidence>
<keyword evidence="4" id="KW-0676">Redox-active center</keyword>
<dbReference type="RefSeq" id="WP_173559142.1">
    <property type="nucleotide sequence ID" value="NZ_JAPIUZ010000002.1"/>
</dbReference>
<dbReference type="PROSITE" id="PS51352">
    <property type="entry name" value="THIOREDOXIN_2"/>
    <property type="match status" value="1"/>
</dbReference>
<evidence type="ECO:0000313" key="8">
    <source>
        <dbReference type="Proteomes" id="UP001301152"/>
    </source>
</evidence>
<organism evidence="7 8">
    <name type="scientific">Acetobacter thailandicus</name>
    <dbReference type="NCBI Taxonomy" id="1502842"/>
    <lineage>
        <taxon>Bacteria</taxon>
        <taxon>Pseudomonadati</taxon>
        <taxon>Pseudomonadota</taxon>
        <taxon>Alphaproteobacteria</taxon>
        <taxon>Acetobacterales</taxon>
        <taxon>Acetobacteraceae</taxon>
        <taxon>Acetobacter</taxon>
    </lineage>
</organism>